<dbReference type="RefSeq" id="WP_246966647.1">
    <property type="nucleotide sequence ID" value="NZ_CP095397.1"/>
</dbReference>
<feature type="transmembrane region" description="Helical" evidence="1">
    <location>
        <begin position="55"/>
        <end position="78"/>
    </location>
</feature>
<comment type="caution">
    <text evidence="2">The sequence shown here is derived from an EMBL/GenBank/DDBJ whole genome shotgun (WGS) entry which is preliminary data.</text>
</comment>
<protein>
    <recommendedName>
        <fullName evidence="4">DUF485 domain-containing protein</fullName>
    </recommendedName>
</protein>
<keyword evidence="1" id="KW-0472">Membrane</keyword>
<dbReference type="AlphaFoldDB" id="A0ABD5NX50"/>
<evidence type="ECO:0000313" key="3">
    <source>
        <dbReference type="Proteomes" id="UP001595821"/>
    </source>
</evidence>
<reference evidence="2 3" key="1">
    <citation type="journal article" date="2014" name="Int. J. Syst. Evol. Microbiol.">
        <title>Complete genome sequence of Corynebacterium casei LMG S-19264T (=DSM 44701T), isolated from a smear-ripened cheese.</title>
        <authorList>
            <consortium name="US DOE Joint Genome Institute (JGI-PGF)"/>
            <person name="Walter F."/>
            <person name="Albersmeier A."/>
            <person name="Kalinowski J."/>
            <person name="Ruckert C."/>
        </authorList>
    </citation>
    <scope>NUCLEOTIDE SEQUENCE [LARGE SCALE GENOMIC DNA]</scope>
    <source>
        <strain evidence="2 3">IBRC-M 10912</strain>
    </source>
</reference>
<name>A0ABD5NX50_9EURY</name>
<keyword evidence="1" id="KW-0812">Transmembrane</keyword>
<gene>
    <name evidence="2" type="ORF">ACFOZ7_06475</name>
</gene>
<accession>A0ABD5NX50</accession>
<proteinExistence type="predicted"/>
<keyword evidence="1" id="KW-1133">Transmembrane helix</keyword>
<feature type="transmembrane region" description="Helical" evidence="1">
    <location>
        <begin position="27"/>
        <end position="48"/>
    </location>
</feature>
<dbReference type="GeneID" id="71854575"/>
<organism evidence="2 3">
    <name type="scientific">Natribaculum luteum</name>
    <dbReference type="NCBI Taxonomy" id="1586232"/>
    <lineage>
        <taxon>Archaea</taxon>
        <taxon>Methanobacteriati</taxon>
        <taxon>Methanobacteriota</taxon>
        <taxon>Stenosarchaea group</taxon>
        <taxon>Halobacteria</taxon>
        <taxon>Halobacteriales</taxon>
        <taxon>Natrialbaceae</taxon>
        <taxon>Natribaculum</taxon>
    </lineage>
</organism>
<dbReference type="EMBL" id="JBHSDJ010000013">
    <property type="protein sequence ID" value="MFC4246641.1"/>
    <property type="molecule type" value="Genomic_DNA"/>
</dbReference>
<evidence type="ECO:0000256" key="1">
    <source>
        <dbReference type="SAM" id="Phobius"/>
    </source>
</evidence>
<dbReference type="Proteomes" id="UP001595821">
    <property type="component" value="Unassembled WGS sequence"/>
</dbReference>
<evidence type="ECO:0000313" key="2">
    <source>
        <dbReference type="EMBL" id="MFC4246641.1"/>
    </source>
</evidence>
<sequence length="96" mass="10233">MPPNRLFFDPKTGDVDTDWILEEAVPIAKLVLVFGAIAALSFLLASIFSGSGISLLFAVAGQFVVAVGTGVVLLYVIVRARQLGDELENRAGNDRV</sequence>
<evidence type="ECO:0008006" key="4">
    <source>
        <dbReference type="Google" id="ProtNLM"/>
    </source>
</evidence>